<name>A0A0Q2MGH8_VIBFU</name>
<dbReference type="InterPro" id="IPR029062">
    <property type="entry name" value="Class_I_gatase-like"/>
</dbReference>
<comment type="caution">
    <text evidence="4">The sequence shown here is derived from an EMBL/GenBank/DDBJ whole genome shotgun (WGS) entry which is preliminary data.</text>
</comment>
<keyword evidence="2" id="KW-0804">Transcription</keyword>
<dbReference type="SMART" id="SM00342">
    <property type="entry name" value="HTH_ARAC"/>
    <property type="match status" value="1"/>
</dbReference>
<dbReference type="Pfam" id="PF01965">
    <property type="entry name" value="DJ-1_PfpI"/>
    <property type="match status" value="1"/>
</dbReference>
<dbReference type="Proteomes" id="UP000051221">
    <property type="component" value="Unassembled WGS sequence"/>
</dbReference>
<gene>
    <name evidence="4" type="ORF">AMR76_04820</name>
</gene>
<sequence length="321" mass="36340">MNHIPIAILAYPGCLLSAVHGLEEMLWMANRACAELDQPFQFDCHVLRWPLDATTHNDVPYAVVVLPPSRERGFDVKAPVELTDWLHTHHQQGAILASACAGVFLLADTGLLAHKVITTHWGLAELFQQRHPELQLNTNDILINQGDIITAGGMMSWIDLGLELIAQFASPAVMRQVGKLLVVDTGLREQRYYQQFTPSFLHGDESIVALQHLIHRQFAAPLTLWQLAEHANVTERTVQRRFLKATGLNPIQYLQRVRIQKACDWLESTAQSFEWIAHHIGYEDVSACRKVFIKIMGLTPSEFRRRFAPSHYTVDTVVQSD</sequence>
<dbReference type="InParanoid" id="A0A0Q2MGH8"/>
<evidence type="ECO:0000256" key="1">
    <source>
        <dbReference type="ARBA" id="ARBA00023015"/>
    </source>
</evidence>
<dbReference type="CDD" id="cd03138">
    <property type="entry name" value="GATase1_AraC_2"/>
    <property type="match status" value="1"/>
</dbReference>
<dbReference type="PANTHER" id="PTHR43130:SF3">
    <property type="entry name" value="HTH-TYPE TRANSCRIPTIONAL REGULATOR RV1931C"/>
    <property type="match status" value="1"/>
</dbReference>
<dbReference type="InterPro" id="IPR009057">
    <property type="entry name" value="Homeodomain-like_sf"/>
</dbReference>
<dbReference type="SUPFAM" id="SSF52317">
    <property type="entry name" value="Class I glutamine amidotransferase-like"/>
    <property type="match status" value="1"/>
</dbReference>
<evidence type="ECO:0000313" key="4">
    <source>
        <dbReference type="EMBL" id="KQH87049.1"/>
    </source>
</evidence>
<dbReference type="Gene3D" id="3.40.50.880">
    <property type="match status" value="1"/>
</dbReference>
<organism evidence="4 5">
    <name type="scientific">Vibrio furnissii</name>
    <dbReference type="NCBI Taxonomy" id="29494"/>
    <lineage>
        <taxon>Bacteria</taxon>
        <taxon>Pseudomonadati</taxon>
        <taxon>Pseudomonadota</taxon>
        <taxon>Gammaproteobacteria</taxon>
        <taxon>Vibrionales</taxon>
        <taxon>Vibrionaceae</taxon>
        <taxon>Vibrio</taxon>
    </lineage>
</organism>
<dbReference type="PROSITE" id="PS01124">
    <property type="entry name" value="HTH_ARAC_FAMILY_2"/>
    <property type="match status" value="1"/>
</dbReference>
<dbReference type="EMBL" id="LKHS01000004">
    <property type="protein sequence ID" value="KQH87049.1"/>
    <property type="molecule type" value="Genomic_DNA"/>
</dbReference>
<protein>
    <submittedName>
        <fullName evidence="4">AraC family transcriptional regulator</fullName>
    </submittedName>
</protein>
<dbReference type="RefSeq" id="WP_055465452.1">
    <property type="nucleotide sequence ID" value="NZ_CP046798.1"/>
</dbReference>
<proteinExistence type="predicted"/>
<dbReference type="InterPro" id="IPR052158">
    <property type="entry name" value="INH-QAR"/>
</dbReference>
<evidence type="ECO:0000313" key="5">
    <source>
        <dbReference type="Proteomes" id="UP000051221"/>
    </source>
</evidence>
<evidence type="ECO:0000259" key="3">
    <source>
        <dbReference type="PROSITE" id="PS01124"/>
    </source>
</evidence>
<dbReference type="Pfam" id="PF12833">
    <property type="entry name" value="HTH_18"/>
    <property type="match status" value="1"/>
</dbReference>
<evidence type="ECO:0000256" key="2">
    <source>
        <dbReference type="ARBA" id="ARBA00023163"/>
    </source>
</evidence>
<dbReference type="GO" id="GO:0043565">
    <property type="term" value="F:sequence-specific DNA binding"/>
    <property type="evidence" value="ECO:0007669"/>
    <property type="project" value="InterPro"/>
</dbReference>
<keyword evidence="1" id="KW-0805">Transcription regulation</keyword>
<keyword evidence="5" id="KW-1185">Reference proteome</keyword>
<accession>A0A0Q2MGH8</accession>
<dbReference type="InterPro" id="IPR018060">
    <property type="entry name" value="HTH_AraC"/>
</dbReference>
<dbReference type="AlphaFoldDB" id="A0A0Q2MGH8"/>
<dbReference type="PANTHER" id="PTHR43130">
    <property type="entry name" value="ARAC-FAMILY TRANSCRIPTIONAL REGULATOR"/>
    <property type="match status" value="1"/>
</dbReference>
<dbReference type="InterPro" id="IPR002818">
    <property type="entry name" value="DJ-1/PfpI"/>
</dbReference>
<dbReference type="SUPFAM" id="SSF46689">
    <property type="entry name" value="Homeodomain-like"/>
    <property type="match status" value="2"/>
</dbReference>
<dbReference type="GO" id="GO:0003700">
    <property type="term" value="F:DNA-binding transcription factor activity"/>
    <property type="evidence" value="ECO:0007669"/>
    <property type="project" value="InterPro"/>
</dbReference>
<feature type="domain" description="HTH araC/xylS-type" evidence="3">
    <location>
        <begin position="208"/>
        <end position="306"/>
    </location>
</feature>
<reference evidence="4 5" key="1">
    <citation type="submission" date="2015-08" db="EMBL/GenBank/DDBJ databases">
        <title>Antibacterial properties of a collection of Vibrionaceae strains.</title>
        <authorList>
            <person name="Giubergia S."/>
        </authorList>
    </citation>
    <scope>NUCLEOTIDE SEQUENCE [LARGE SCALE GENOMIC DNA]</scope>
    <source>
        <strain evidence="4 5">S0821</strain>
    </source>
</reference>
<dbReference type="Gene3D" id="1.10.10.60">
    <property type="entry name" value="Homeodomain-like"/>
    <property type="match status" value="1"/>
</dbReference>